<accession>A0A8H6ILM9</accession>
<evidence type="ECO:0000313" key="2">
    <source>
        <dbReference type="EMBL" id="KAF6766756.1"/>
    </source>
</evidence>
<dbReference type="AlphaFoldDB" id="A0A8H6ILM9"/>
<reference evidence="2 3" key="1">
    <citation type="submission" date="2020-07" db="EMBL/GenBank/DDBJ databases">
        <title>Comparative genomics of pyrophilous fungi reveals a link between fire events and developmental genes.</title>
        <authorList>
            <consortium name="DOE Joint Genome Institute"/>
            <person name="Steindorff A.S."/>
            <person name="Carver A."/>
            <person name="Calhoun S."/>
            <person name="Stillman K."/>
            <person name="Liu H."/>
            <person name="Lipzen A."/>
            <person name="Pangilinan J."/>
            <person name="Labutti K."/>
            <person name="Bruns T.D."/>
            <person name="Grigoriev I.V."/>
        </authorList>
    </citation>
    <scope>NUCLEOTIDE SEQUENCE [LARGE SCALE GENOMIC DNA]</scope>
    <source>
        <strain evidence="2 3">CBS 144469</strain>
    </source>
</reference>
<dbReference type="Proteomes" id="UP000521943">
    <property type="component" value="Unassembled WGS sequence"/>
</dbReference>
<keyword evidence="3" id="KW-1185">Reference proteome</keyword>
<evidence type="ECO:0000313" key="3">
    <source>
        <dbReference type="Proteomes" id="UP000521943"/>
    </source>
</evidence>
<dbReference type="OrthoDB" id="3251070at2759"/>
<name>A0A8H6ILM9_9AGAR</name>
<feature type="region of interest" description="Disordered" evidence="1">
    <location>
        <begin position="1"/>
        <end position="39"/>
    </location>
</feature>
<gene>
    <name evidence="2" type="ORF">DFP72DRAFT_30418</name>
</gene>
<evidence type="ECO:0000256" key="1">
    <source>
        <dbReference type="SAM" id="MobiDB-lite"/>
    </source>
</evidence>
<protein>
    <submittedName>
        <fullName evidence="2">Uncharacterized protein</fullName>
    </submittedName>
</protein>
<dbReference type="EMBL" id="JACGCI010000001">
    <property type="protein sequence ID" value="KAF6766756.1"/>
    <property type="molecule type" value="Genomic_DNA"/>
</dbReference>
<organism evidence="2 3">
    <name type="scientific">Ephemerocybe angulata</name>
    <dbReference type="NCBI Taxonomy" id="980116"/>
    <lineage>
        <taxon>Eukaryota</taxon>
        <taxon>Fungi</taxon>
        <taxon>Dikarya</taxon>
        <taxon>Basidiomycota</taxon>
        <taxon>Agaricomycotina</taxon>
        <taxon>Agaricomycetes</taxon>
        <taxon>Agaricomycetidae</taxon>
        <taxon>Agaricales</taxon>
        <taxon>Agaricineae</taxon>
        <taxon>Psathyrellaceae</taxon>
        <taxon>Ephemerocybe</taxon>
    </lineage>
</organism>
<sequence>MASSKRSRSTTLDEATARPARDPPSSSIRPPFLNSDKGFGRIPPELRLEILSHFPSIDGTMAIPSGRRTGERLSRKRRSEVVLVNGGVPLSYLERKDTLRALSETCSDYRGIFHPILWESLDICFPARTPGSQTQPLEPFYKSIGEAMLRKCNGLLLNKDLAAMVWTVNVIFTRHKMEQSIPAFARCLRLMPNLQTVHVLDANPQMPKVIKSAFDSTVPLSSVRTVIIPGTCHELLKCCPGAETVWCNQGTGQKLVTVIRLYCKQVTEVRGFRCEENANAMKSLVNGIPNIEILELSAPLSEEVLGLLSTLKQLSRVDIIVPREGAELEDVAIQRTIEGLRSILNKGSVTKERHLRVVPRPEALSASGAVTRRTTCVNAASTV</sequence>
<proteinExistence type="predicted"/>
<comment type="caution">
    <text evidence="2">The sequence shown here is derived from an EMBL/GenBank/DDBJ whole genome shotgun (WGS) entry which is preliminary data.</text>
</comment>